<dbReference type="AlphaFoldDB" id="A0A8X6HV96"/>
<keyword evidence="3" id="KW-1185">Reference proteome</keyword>
<dbReference type="Gene3D" id="2.10.80.10">
    <property type="entry name" value="Lipase, subunit A"/>
    <property type="match status" value="1"/>
</dbReference>
<evidence type="ECO:0000313" key="2">
    <source>
        <dbReference type="EMBL" id="GFR30288.1"/>
    </source>
</evidence>
<evidence type="ECO:0008006" key="4">
    <source>
        <dbReference type="Google" id="ProtNLM"/>
    </source>
</evidence>
<feature type="chain" id="PRO_5036443164" description="Prokineticin domain-containing protein" evidence="1">
    <location>
        <begin position="20"/>
        <end position="84"/>
    </location>
</feature>
<comment type="caution">
    <text evidence="2">The sequence shown here is derived from an EMBL/GenBank/DDBJ whole genome shotgun (WGS) entry which is preliminary data.</text>
</comment>
<dbReference type="EMBL" id="BMAO01019395">
    <property type="protein sequence ID" value="GFR30288.1"/>
    <property type="molecule type" value="Genomic_DNA"/>
</dbReference>
<reference evidence="2" key="1">
    <citation type="submission" date="2020-07" db="EMBL/GenBank/DDBJ databases">
        <title>Multicomponent nature underlies the extraordinary mechanical properties of spider dragline silk.</title>
        <authorList>
            <person name="Kono N."/>
            <person name="Nakamura H."/>
            <person name="Mori M."/>
            <person name="Yoshida Y."/>
            <person name="Ohtoshi R."/>
            <person name="Malay A.D."/>
            <person name="Moran D.A.P."/>
            <person name="Tomita M."/>
            <person name="Numata K."/>
            <person name="Arakawa K."/>
        </authorList>
    </citation>
    <scope>NUCLEOTIDE SEQUENCE</scope>
</reference>
<protein>
    <recommendedName>
        <fullName evidence="4">Prokineticin domain-containing protein</fullName>
    </recommendedName>
</protein>
<sequence>MKVAFVFLILCLVATAVNAASCPEDPCTDGKYCVSVLGARFCSHPAKKGHACSAEPGKRGVYDLVPPCDSGLTCDTSKTIHTCT</sequence>
<gene>
    <name evidence="2" type="ORF">TNCT_600611</name>
</gene>
<evidence type="ECO:0000256" key="1">
    <source>
        <dbReference type="SAM" id="SignalP"/>
    </source>
</evidence>
<feature type="signal peptide" evidence="1">
    <location>
        <begin position="1"/>
        <end position="19"/>
    </location>
</feature>
<proteinExistence type="predicted"/>
<accession>A0A8X6HV96</accession>
<dbReference type="OrthoDB" id="6418753at2759"/>
<organism evidence="2 3">
    <name type="scientific">Trichonephila clavata</name>
    <name type="common">Joro spider</name>
    <name type="synonym">Nephila clavata</name>
    <dbReference type="NCBI Taxonomy" id="2740835"/>
    <lineage>
        <taxon>Eukaryota</taxon>
        <taxon>Metazoa</taxon>
        <taxon>Ecdysozoa</taxon>
        <taxon>Arthropoda</taxon>
        <taxon>Chelicerata</taxon>
        <taxon>Arachnida</taxon>
        <taxon>Araneae</taxon>
        <taxon>Araneomorphae</taxon>
        <taxon>Entelegynae</taxon>
        <taxon>Araneoidea</taxon>
        <taxon>Nephilidae</taxon>
        <taxon>Trichonephila</taxon>
    </lineage>
</organism>
<name>A0A8X6HV96_TRICU</name>
<keyword evidence="1" id="KW-0732">Signal</keyword>
<evidence type="ECO:0000313" key="3">
    <source>
        <dbReference type="Proteomes" id="UP000887116"/>
    </source>
</evidence>
<dbReference type="Proteomes" id="UP000887116">
    <property type="component" value="Unassembled WGS sequence"/>
</dbReference>